<dbReference type="Gene3D" id="3.60.21.10">
    <property type="match status" value="1"/>
</dbReference>
<organism evidence="2 3">
    <name type="scientific">Hymenobacter algoricola</name>
    <dbReference type="NCBI Taxonomy" id="486267"/>
    <lineage>
        <taxon>Bacteria</taxon>
        <taxon>Pseudomonadati</taxon>
        <taxon>Bacteroidota</taxon>
        <taxon>Cytophagia</taxon>
        <taxon>Cytophagales</taxon>
        <taxon>Hymenobacteraceae</taxon>
        <taxon>Hymenobacter</taxon>
    </lineage>
</organism>
<dbReference type="InterPro" id="IPR050126">
    <property type="entry name" value="Ap4A_hydrolase"/>
</dbReference>
<sequence>MARYVTTDLHGCLLSFRELLENKLRLTPADELYVLGDYVNKGPDSRGVLDYLMALPGRGYRVQCLRGNHDQELLDAARGRTEALWASAADRTLTLQSFGVTAATAIPEPYLQWLEALPYQLDIPGFTLVHAGFDFRRPAAEMRRDPHTMMNIKQFTFDASRLQGRRLLHGHVPTPAAEVARQVREKAGCLGLDTGCVYRHNPELRHLAALELDSFHLTLQPNIEPAYAIAQRPG</sequence>
<gene>
    <name evidence="2" type="ORF">GCM10022406_22970</name>
</gene>
<dbReference type="InterPro" id="IPR029052">
    <property type="entry name" value="Metallo-depent_PP-like"/>
</dbReference>
<protein>
    <submittedName>
        <fullName evidence="2">Metallophosphoesterase family protein</fullName>
    </submittedName>
</protein>
<comment type="caution">
    <text evidence="2">The sequence shown here is derived from an EMBL/GenBank/DDBJ whole genome shotgun (WGS) entry which is preliminary data.</text>
</comment>
<dbReference type="PANTHER" id="PTHR42850">
    <property type="entry name" value="METALLOPHOSPHOESTERASE"/>
    <property type="match status" value="1"/>
</dbReference>
<name>A0ABP7N6Z9_9BACT</name>
<evidence type="ECO:0000313" key="2">
    <source>
        <dbReference type="EMBL" id="GAA3938306.1"/>
    </source>
</evidence>
<accession>A0ABP7N6Z9</accession>
<dbReference type="SUPFAM" id="SSF56300">
    <property type="entry name" value="Metallo-dependent phosphatases"/>
    <property type="match status" value="1"/>
</dbReference>
<dbReference type="EMBL" id="BAABDH010000039">
    <property type="protein sequence ID" value="GAA3938306.1"/>
    <property type="molecule type" value="Genomic_DNA"/>
</dbReference>
<evidence type="ECO:0000313" key="3">
    <source>
        <dbReference type="Proteomes" id="UP001499909"/>
    </source>
</evidence>
<dbReference type="InterPro" id="IPR004843">
    <property type="entry name" value="Calcineurin-like_PHP"/>
</dbReference>
<dbReference type="Pfam" id="PF00149">
    <property type="entry name" value="Metallophos"/>
    <property type="match status" value="1"/>
</dbReference>
<keyword evidence="3" id="KW-1185">Reference proteome</keyword>
<dbReference type="Proteomes" id="UP001499909">
    <property type="component" value="Unassembled WGS sequence"/>
</dbReference>
<dbReference type="RefSeq" id="WP_345113717.1">
    <property type="nucleotide sequence ID" value="NZ_BAABDH010000039.1"/>
</dbReference>
<reference evidence="3" key="1">
    <citation type="journal article" date="2019" name="Int. J. Syst. Evol. Microbiol.">
        <title>The Global Catalogue of Microorganisms (GCM) 10K type strain sequencing project: providing services to taxonomists for standard genome sequencing and annotation.</title>
        <authorList>
            <consortium name="The Broad Institute Genomics Platform"/>
            <consortium name="The Broad Institute Genome Sequencing Center for Infectious Disease"/>
            <person name="Wu L."/>
            <person name="Ma J."/>
        </authorList>
    </citation>
    <scope>NUCLEOTIDE SEQUENCE [LARGE SCALE GENOMIC DNA]</scope>
    <source>
        <strain evidence="3">JCM 17214</strain>
    </source>
</reference>
<dbReference type="PANTHER" id="PTHR42850:SF4">
    <property type="entry name" value="ZINC-DEPENDENT ENDOPOLYPHOSPHATASE"/>
    <property type="match status" value="1"/>
</dbReference>
<proteinExistence type="predicted"/>
<evidence type="ECO:0000259" key="1">
    <source>
        <dbReference type="Pfam" id="PF00149"/>
    </source>
</evidence>
<dbReference type="CDD" id="cd00144">
    <property type="entry name" value="MPP_PPP_family"/>
    <property type="match status" value="1"/>
</dbReference>
<feature type="domain" description="Calcineurin-like phosphoesterase" evidence="1">
    <location>
        <begin position="4"/>
        <end position="181"/>
    </location>
</feature>